<dbReference type="InterPro" id="IPR003461">
    <property type="entry name" value="Keratin"/>
</dbReference>
<evidence type="ECO:0000256" key="1">
    <source>
        <dbReference type="ARBA" id="ARBA00008702"/>
    </source>
</evidence>
<dbReference type="PANTHER" id="PTHR31203">
    <property type="entry name" value="BETA-KERATIN-RELATED PROTEIN-RELATED"/>
    <property type="match status" value="1"/>
</dbReference>
<comment type="similarity">
    <text evidence="1">Belongs to the avian keratin family.</text>
</comment>
<name>A0A8T1S1B6_CHESE</name>
<accession>A0A8T1S1B6</accession>
<sequence length="163" mass="16116">MTYCPPQDCCPDICPRPCIDVRNEPCVTSCGDSTAVVYAPPVVVRFPGPTLATCPQDSFVGTSIPNLPFRAGGSYSSGGGFGGSIGSGGNYGGGYGGGYGDGYGGGGRYGGGYGGSYGSGGSCGYSSSYGYGGPCGYGRISQRGFTVSGGRYSGSGYGNYGPC</sequence>
<dbReference type="GO" id="GO:0005882">
    <property type="term" value="C:intermediate filament"/>
    <property type="evidence" value="ECO:0007669"/>
    <property type="project" value="UniProtKB-KW"/>
</dbReference>
<dbReference type="Pfam" id="PF02422">
    <property type="entry name" value="Keratin"/>
    <property type="match status" value="1"/>
</dbReference>
<comment type="caution">
    <text evidence="3">The sequence shown here is derived from an EMBL/GenBank/DDBJ whole genome shotgun (WGS) entry which is preliminary data.</text>
</comment>
<dbReference type="PANTHER" id="PTHR31203:SF1">
    <property type="entry name" value="BETA-KERATIN-RELATED PROTEIN-RELATED"/>
    <property type="match status" value="1"/>
</dbReference>
<gene>
    <name evidence="3" type="ORF">G0U57_002806</name>
</gene>
<evidence type="ECO:0000313" key="4">
    <source>
        <dbReference type="Proteomes" id="UP000765507"/>
    </source>
</evidence>
<reference evidence="3 4" key="1">
    <citation type="journal article" date="2020" name="G3 (Bethesda)">
        <title>Draft Genome of the Common Snapping Turtle, Chelydra serpentina, a Model for Phenotypic Plasticity in Reptiles.</title>
        <authorList>
            <person name="Das D."/>
            <person name="Singh S.K."/>
            <person name="Bierstedt J."/>
            <person name="Erickson A."/>
            <person name="Galli G.L.J."/>
            <person name="Crossley D.A. 2nd"/>
            <person name="Rhen T."/>
        </authorList>
    </citation>
    <scope>NUCLEOTIDE SEQUENCE [LARGE SCALE GENOMIC DNA]</scope>
    <source>
        <strain evidence="3">KW</strain>
    </source>
</reference>
<protein>
    <submittedName>
        <fullName evidence="3">Keratin</fullName>
    </submittedName>
</protein>
<evidence type="ECO:0000313" key="3">
    <source>
        <dbReference type="EMBL" id="KAG6922343.1"/>
    </source>
</evidence>
<organism evidence="3 4">
    <name type="scientific">Chelydra serpentina</name>
    <name type="common">Snapping turtle</name>
    <name type="synonym">Testudo serpentina</name>
    <dbReference type="NCBI Taxonomy" id="8475"/>
    <lineage>
        <taxon>Eukaryota</taxon>
        <taxon>Metazoa</taxon>
        <taxon>Chordata</taxon>
        <taxon>Craniata</taxon>
        <taxon>Vertebrata</taxon>
        <taxon>Euteleostomi</taxon>
        <taxon>Archelosauria</taxon>
        <taxon>Testudinata</taxon>
        <taxon>Testudines</taxon>
        <taxon>Cryptodira</taxon>
        <taxon>Durocryptodira</taxon>
        <taxon>Americhelydia</taxon>
        <taxon>Chelydroidea</taxon>
        <taxon>Chelydridae</taxon>
        <taxon>Chelydra</taxon>
    </lineage>
</organism>
<dbReference type="Proteomes" id="UP000765507">
    <property type="component" value="Unassembled WGS sequence"/>
</dbReference>
<proteinExistence type="inferred from homology"/>
<dbReference type="OrthoDB" id="9380305at2759"/>
<dbReference type="EMBL" id="JAHGAV010001358">
    <property type="protein sequence ID" value="KAG6922343.1"/>
    <property type="molecule type" value="Genomic_DNA"/>
</dbReference>
<keyword evidence="4" id="KW-1185">Reference proteome</keyword>
<dbReference type="GO" id="GO:0005200">
    <property type="term" value="F:structural constituent of cytoskeleton"/>
    <property type="evidence" value="ECO:0007669"/>
    <property type="project" value="InterPro"/>
</dbReference>
<keyword evidence="2" id="KW-0416">Keratin</keyword>
<dbReference type="AlphaFoldDB" id="A0A8T1S1B6"/>
<evidence type="ECO:0000256" key="2">
    <source>
        <dbReference type="ARBA" id="ARBA00022744"/>
    </source>
</evidence>